<dbReference type="Proteomes" id="UP001190091">
    <property type="component" value="Unassembled WGS sequence"/>
</dbReference>
<dbReference type="EMBL" id="CAUZHL010000002">
    <property type="protein sequence ID" value="CAK1209857.1"/>
    <property type="molecule type" value="Genomic_DNA"/>
</dbReference>
<proteinExistence type="predicted"/>
<reference evidence="1" key="2">
    <citation type="submission" date="2023-10" db="EMBL/GenBank/DDBJ databases">
        <authorList>
            <person name="Leclercq S."/>
        </authorList>
    </citation>
    <scope>NUCLEOTIDE SEQUENCE</scope>
    <source>
        <strain evidence="1">F848</strain>
    </source>
</reference>
<gene>
    <name evidence="1" type="ORF">FGAF848_19160</name>
    <name evidence="2" type="ORF">NCTC11112_05260</name>
</gene>
<dbReference type="Proteomes" id="UP000254817">
    <property type="component" value="Unassembled WGS sequence"/>
</dbReference>
<dbReference type="EMBL" id="UGAW01000001">
    <property type="protein sequence ID" value="STG54665.1"/>
    <property type="molecule type" value="Genomic_DNA"/>
</dbReference>
<organism evidence="2 3">
    <name type="scientific">Escherichia coli</name>
    <dbReference type="NCBI Taxonomy" id="562"/>
    <lineage>
        <taxon>Bacteria</taxon>
        <taxon>Pseudomonadati</taxon>
        <taxon>Pseudomonadota</taxon>
        <taxon>Gammaproteobacteria</taxon>
        <taxon>Enterobacterales</taxon>
        <taxon>Enterobacteriaceae</taxon>
        <taxon>Escherichia</taxon>
    </lineage>
</organism>
<sequence>MKKLLVTAKLFNGRIPFRILQRGRVLAEGTFSGKCTECYSRIYEVDATDEDIIVECNAGIVSATLLHGRIELSLEDAANELPTGKTLSR</sequence>
<evidence type="ECO:0000313" key="3">
    <source>
        <dbReference type="Proteomes" id="UP000254817"/>
    </source>
</evidence>
<protein>
    <submittedName>
        <fullName evidence="2">Uncharacterized protein</fullName>
    </submittedName>
</protein>
<accession>A0A376MXJ8</accession>
<evidence type="ECO:0000313" key="1">
    <source>
        <dbReference type="EMBL" id="CAK1209857.1"/>
    </source>
</evidence>
<dbReference type="RefSeq" id="WP_032304101.1">
    <property type="nucleotide sequence ID" value="NZ_AP027520.1"/>
</dbReference>
<name>A0A376MXJ8_ECOLX</name>
<dbReference type="AlphaFoldDB" id="A0A376MXJ8"/>
<reference evidence="2 3" key="1">
    <citation type="submission" date="2018-06" db="EMBL/GenBank/DDBJ databases">
        <authorList>
            <consortium name="Pathogen Informatics"/>
            <person name="Doyle S."/>
        </authorList>
    </citation>
    <scope>NUCLEOTIDE SEQUENCE [LARGE SCALE GENOMIC DNA]</scope>
    <source>
        <strain evidence="2 3">NCTC11112</strain>
    </source>
</reference>
<evidence type="ECO:0000313" key="2">
    <source>
        <dbReference type="EMBL" id="STG54665.1"/>
    </source>
</evidence>